<protein>
    <submittedName>
        <fullName evidence="1">Uncharacterized protein</fullName>
    </submittedName>
</protein>
<reference evidence="2" key="1">
    <citation type="journal article" date="2023" name="Nat. Plants">
        <title>Single-cell RNA sequencing provides a high-resolution roadmap for understanding the multicellular compartmentation of specialized metabolism.</title>
        <authorList>
            <person name="Sun S."/>
            <person name="Shen X."/>
            <person name="Li Y."/>
            <person name="Li Y."/>
            <person name="Wang S."/>
            <person name="Li R."/>
            <person name="Zhang H."/>
            <person name="Shen G."/>
            <person name="Guo B."/>
            <person name="Wei J."/>
            <person name="Xu J."/>
            <person name="St-Pierre B."/>
            <person name="Chen S."/>
            <person name="Sun C."/>
        </authorList>
    </citation>
    <scope>NUCLEOTIDE SEQUENCE [LARGE SCALE GENOMIC DNA]</scope>
</reference>
<proteinExistence type="predicted"/>
<evidence type="ECO:0000313" key="1">
    <source>
        <dbReference type="EMBL" id="KAI5660498.1"/>
    </source>
</evidence>
<gene>
    <name evidence="1" type="ORF">M9H77_29291</name>
</gene>
<dbReference type="Proteomes" id="UP001060085">
    <property type="component" value="Linkage Group LG06"/>
</dbReference>
<organism evidence="1 2">
    <name type="scientific">Catharanthus roseus</name>
    <name type="common">Madagascar periwinkle</name>
    <name type="synonym">Vinca rosea</name>
    <dbReference type="NCBI Taxonomy" id="4058"/>
    <lineage>
        <taxon>Eukaryota</taxon>
        <taxon>Viridiplantae</taxon>
        <taxon>Streptophyta</taxon>
        <taxon>Embryophyta</taxon>
        <taxon>Tracheophyta</taxon>
        <taxon>Spermatophyta</taxon>
        <taxon>Magnoliopsida</taxon>
        <taxon>eudicotyledons</taxon>
        <taxon>Gunneridae</taxon>
        <taxon>Pentapetalae</taxon>
        <taxon>asterids</taxon>
        <taxon>lamiids</taxon>
        <taxon>Gentianales</taxon>
        <taxon>Apocynaceae</taxon>
        <taxon>Rauvolfioideae</taxon>
        <taxon>Vinceae</taxon>
        <taxon>Catharanthinae</taxon>
        <taxon>Catharanthus</taxon>
    </lineage>
</organism>
<comment type="caution">
    <text evidence="1">The sequence shown here is derived from an EMBL/GenBank/DDBJ whole genome shotgun (WGS) entry which is preliminary data.</text>
</comment>
<dbReference type="EMBL" id="CM044706">
    <property type="protein sequence ID" value="KAI5660498.1"/>
    <property type="molecule type" value="Genomic_DNA"/>
</dbReference>
<evidence type="ECO:0000313" key="2">
    <source>
        <dbReference type="Proteomes" id="UP001060085"/>
    </source>
</evidence>
<name>A0ACC0AKI7_CATRO</name>
<sequence length="387" mass="41709">MVSFVLNKTTTFNVMDSEATGDGKTDDSHAFLKAWKAVCQSQVSHPVLVIPAQRTFLLKPLTFKGPCESSGIFVQIFGNIVAPDRQSAWKGYHINSWIVFENINQLTVNGSGQIDGQGSAWWMHPCLPDQSHGQKCKGPTAMIFRRCNGLRLNGLTHKNSPGSHIIVTASNDVVISNLHIVAPENSRNTDGIDIASSSKVKISDCQIHTGDDCIAIEGGSSNINITNVICGPGHGISIGALGHGGYDTVEEVHVKNCTLTGTTNGVRIKSWQGGKGFAKKISFEQIKFVSVDNPITINQFYCPNRQKCPNKTSAIALSDISYSKIVGTSITDQVINLSCSETFGCTGIAFDDVYLTSKTPGNKVYAKCINAQGKFSHTLPTVTCLQI</sequence>
<keyword evidence="2" id="KW-1185">Reference proteome</keyword>
<accession>A0ACC0AKI7</accession>